<dbReference type="InterPro" id="IPR039564">
    <property type="entry name" value="Peptidase_C39-like"/>
</dbReference>
<dbReference type="RefSeq" id="WP_098038152.1">
    <property type="nucleotide sequence ID" value="NZ_CWGJ01000011.1"/>
</dbReference>
<dbReference type="AlphaFoldDB" id="A0A0H5DP77"/>
<name>A0A0H5DP77_9BACT</name>
<dbReference type="Gene3D" id="3.90.70.10">
    <property type="entry name" value="Cysteine proteinases"/>
    <property type="match status" value="1"/>
</dbReference>
<dbReference type="Pfam" id="PF13529">
    <property type="entry name" value="Peptidase_C39_2"/>
    <property type="match status" value="1"/>
</dbReference>
<sequence length="247" mass="28683">MTGKRLKIKSQPTDSTCGPTCLKAIYDYYDLPIELDRIIEEVHSLETGGTLEVFLGIHALDHGFKVKMYTYNLEVFDPTWFFPKPLDTKHIIEKLQQQIEAKKKRKLEVACKAYIEFLQKGGKIMMQDLSGNLILRYLKRRIPILTGLSSTYLYKCAREYIQEGKQHRSDILGHSEGHFVVLEGYDKETKIVTLMDPWPDNPYSRDQRYSLSRDHLMTAIMLGVLTYDANLMIITRKENHDELTNGF</sequence>
<evidence type="ECO:0000259" key="1">
    <source>
        <dbReference type="Pfam" id="PF13529"/>
    </source>
</evidence>
<evidence type="ECO:0000313" key="2">
    <source>
        <dbReference type="EMBL" id="CRX38311.1"/>
    </source>
</evidence>
<keyword evidence="3" id="KW-1185">Reference proteome</keyword>
<accession>A0A0H5DP77</accession>
<gene>
    <name evidence="2" type="ORF">ELAC_0965</name>
</gene>
<reference evidence="3" key="1">
    <citation type="submission" date="2015-06" db="EMBL/GenBank/DDBJ databases">
        <authorList>
            <person name="Bertelli C."/>
        </authorList>
    </citation>
    <scope>NUCLEOTIDE SEQUENCE [LARGE SCALE GENOMIC DNA]</scope>
    <source>
        <strain evidence="3">CRIB-30</strain>
    </source>
</reference>
<dbReference type="Proteomes" id="UP000220251">
    <property type="component" value="Unassembled WGS sequence"/>
</dbReference>
<feature type="domain" description="Peptidase C39-like" evidence="1">
    <location>
        <begin position="9"/>
        <end position="198"/>
    </location>
</feature>
<evidence type="ECO:0000313" key="3">
    <source>
        <dbReference type="Proteomes" id="UP000220251"/>
    </source>
</evidence>
<organism evidence="2 3">
    <name type="scientific">Estrella lausannensis</name>
    <dbReference type="NCBI Taxonomy" id="483423"/>
    <lineage>
        <taxon>Bacteria</taxon>
        <taxon>Pseudomonadati</taxon>
        <taxon>Chlamydiota</taxon>
        <taxon>Chlamydiia</taxon>
        <taxon>Parachlamydiales</taxon>
        <taxon>Candidatus Criblamydiaceae</taxon>
        <taxon>Estrella</taxon>
    </lineage>
</organism>
<dbReference type="OrthoDB" id="9805906at2"/>
<proteinExistence type="predicted"/>
<dbReference type="EMBL" id="CWGJ01000011">
    <property type="protein sequence ID" value="CRX38311.1"/>
    <property type="molecule type" value="Genomic_DNA"/>
</dbReference>
<protein>
    <recommendedName>
        <fullName evidence="1">Peptidase C39-like domain-containing protein</fullName>
    </recommendedName>
</protein>